<evidence type="ECO:0000313" key="12">
    <source>
        <dbReference type="Proteomes" id="UP000001593"/>
    </source>
</evidence>
<comment type="subcellular location">
    <subcellularLocation>
        <location evidence="1">Membrane</location>
        <topology evidence="1">Multi-pass membrane protein</topology>
    </subcellularLocation>
</comment>
<evidence type="ECO:0000256" key="1">
    <source>
        <dbReference type="ARBA" id="ARBA00004141"/>
    </source>
</evidence>
<feature type="transmembrane region" description="Helical" evidence="9">
    <location>
        <begin position="213"/>
        <end position="233"/>
    </location>
</feature>
<reference evidence="11 12" key="1">
    <citation type="journal article" date="2007" name="Science">
        <title>Sea anemone genome reveals ancestral eumetazoan gene repertoire and genomic organization.</title>
        <authorList>
            <person name="Putnam N.H."/>
            <person name="Srivastava M."/>
            <person name="Hellsten U."/>
            <person name="Dirks B."/>
            <person name="Chapman J."/>
            <person name="Salamov A."/>
            <person name="Terry A."/>
            <person name="Shapiro H."/>
            <person name="Lindquist E."/>
            <person name="Kapitonov V.V."/>
            <person name="Jurka J."/>
            <person name="Genikhovich G."/>
            <person name="Grigoriev I.V."/>
            <person name="Lucas S.M."/>
            <person name="Steele R.E."/>
            <person name="Finnerty J.R."/>
            <person name="Technau U."/>
            <person name="Martindale M.Q."/>
            <person name="Rokhsar D.S."/>
        </authorList>
    </citation>
    <scope>NUCLEOTIDE SEQUENCE [LARGE SCALE GENOMIC DNA]</scope>
    <source>
        <strain evidence="12">CH2 X CH6</strain>
    </source>
</reference>
<dbReference type="Pfam" id="PF00001">
    <property type="entry name" value="7tm_1"/>
    <property type="match status" value="1"/>
</dbReference>
<dbReference type="InParanoid" id="A7SB78"/>
<dbReference type="eggNOG" id="KOG3656">
    <property type="taxonomic scope" value="Eukaryota"/>
</dbReference>
<keyword evidence="7 8" id="KW-0807">Transducer</keyword>
<dbReference type="PANTHER" id="PTHR45695">
    <property type="entry name" value="LEUCOKININ RECEPTOR-RELATED"/>
    <property type="match status" value="1"/>
</dbReference>
<dbReference type="PhylomeDB" id="A7SB78"/>
<accession>A7SB78</accession>
<feature type="transmembrane region" description="Helical" evidence="9">
    <location>
        <begin position="123"/>
        <end position="144"/>
    </location>
</feature>
<dbReference type="EMBL" id="DS469614">
    <property type="protein sequence ID" value="EDO39037.1"/>
    <property type="molecule type" value="Genomic_DNA"/>
</dbReference>
<keyword evidence="5 9" id="KW-0472">Membrane</keyword>
<dbReference type="PROSITE" id="PS50262">
    <property type="entry name" value="G_PROTEIN_RECEP_F1_2"/>
    <property type="match status" value="1"/>
</dbReference>
<evidence type="ECO:0000313" key="11">
    <source>
        <dbReference type="EMBL" id="EDO39037.1"/>
    </source>
</evidence>
<gene>
    <name evidence="11" type="ORF">NEMVEDRAFT_v1g111898</name>
</gene>
<evidence type="ECO:0000256" key="2">
    <source>
        <dbReference type="ARBA" id="ARBA00022692"/>
    </source>
</evidence>
<feature type="transmembrane region" description="Helical" evidence="9">
    <location>
        <begin position="248"/>
        <end position="270"/>
    </location>
</feature>
<dbReference type="Proteomes" id="UP000001593">
    <property type="component" value="Unassembled WGS sequence"/>
</dbReference>
<keyword evidence="3 9" id="KW-1133">Transmembrane helix</keyword>
<dbReference type="SUPFAM" id="SSF81321">
    <property type="entry name" value="Family A G protein-coupled receptor-like"/>
    <property type="match status" value="1"/>
</dbReference>
<protein>
    <recommendedName>
        <fullName evidence="10">G-protein coupled receptors family 1 profile domain-containing protein</fullName>
    </recommendedName>
</protein>
<dbReference type="PRINTS" id="PR00237">
    <property type="entry name" value="GPCRRHODOPSN"/>
</dbReference>
<dbReference type="AlphaFoldDB" id="A7SB78"/>
<keyword evidence="12" id="KW-1185">Reference proteome</keyword>
<dbReference type="OMA" id="FMLPNQV"/>
<dbReference type="FunFam" id="1.20.1070.10:FF:000616">
    <property type="entry name" value="Predicted protein"/>
    <property type="match status" value="1"/>
</dbReference>
<sequence length="283" mass="32242">MATTSFEITKISFYFVILLFSSLGNGMVAYIICSRRKMRTASNYLILNLAICDFLTPLLSIPFDFALEKNEYLWLYGAAMCKLLWPAATYTTTSSAFCLAVISLDRYRIIMHPYKTRLSTKQVAATIAASHILSIACVVPYSHVLHLQSGLCQEGWRSFSYRQAYTAILFLVQYALPLVFMIIMYTLALIQLYHSSLSFGATSSANVRATKMFLVVVTVFSIFMLPNQVIWLWADFGGGSTDQPYDKIVIICWLFTYTNCVCNPFIFAIFSHEFRHGFKQVFR</sequence>
<dbReference type="STRING" id="45351.A7SB78"/>
<dbReference type="PROSITE" id="PS00237">
    <property type="entry name" value="G_PROTEIN_RECEP_F1_1"/>
    <property type="match status" value="1"/>
</dbReference>
<feature type="transmembrane region" description="Helical" evidence="9">
    <location>
        <begin position="83"/>
        <end position="102"/>
    </location>
</feature>
<comment type="similarity">
    <text evidence="8">Belongs to the G-protein coupled receptor 1 family.</text>
</comment>
<keyword evidence="6 8" id="KW-0675">Receptor</keyword>
<feature type="transmembrane region" description="Helical" evidence="9">
    <location>
        <begin position="164"/>
        <end position="192"/>
    </location>
</feature>
<feature type="transmembrane region" description="Helical" evidence="9">
    <location>
        <begin position="12"/>
        <end position="32"/>
    </location>
</feature>
<dbReference type="GO" id="GO:0032870">
    <property type="term" value="P:cellular response to hormone stimulus"/>
    <property type="evidence" value="ECO:0000318"/>
    <property type="project" value="GO_Central"/>
</dbReference>
<evidence type="ECO:0000256" key="3">
    <source>
        <dbReference type="ARBA" id="ARBA00022989"/>
    </source>
</evidence>
<name>A7SB78_NEMVE</name>
<evidence type="ECO:0000256" key="4">
    <source>
        <dbReference type="ARBA" id="ARBA00023040"/>
    </source>
</evidence>
<proteinExistence type="inferred from homology"/>
<evidence type="ECO:0000256" key="6">
    <source>
        <dbReference type="ARBA" id="ARBA00023170"/>
    </source>
</evidence>
<dbReference type="PANTHER" id="PTHR45695:SF9">
    <property type="entry name" value="LEUCOKININ RECEPTOR"/>
    <property type="match status" value="1"/>
</dbReference>
<dbReference type="InterPro" id="IPR000276">
    <property type="entry name" value="GPCR_Rhodpsn"/>
</dbReference>
<evidence type="ECO:0000259" key="10">
    <source>
        <dbReference type="PROSITE" id="PS50262"/>
    </source>
</evidence>
<keyword evidence="2 8" id="KW-0812">Transmembrane</keyword>
<dbReference type="GO" id="GO:0004930">
    <property type="term" value="F:G protein-coupled receptor activity"/>
    <property type="evidence" value="ECO:0000318"/>
    <property type="project" value="GO_Central"/>
</dbReference>
<feature type="transmembrane region" description="Helical" evidence="9">
    <location>
        <begin position="44"/>
        <end position="63"/>
    </location>
</feature>
<feature type="non-terminal residue" evidence="11">
    <location>
        <position position="283"/>
    </location>
</feature>
<organism evidence="11 12">
    <name type="scientific">Nematostella vectensis</name>
    <name type="common">Starlet sea anemone</name>
    <dbReference type="NCBI Taxonomy" id="45351"/>
    <lineage>
        <taxon>Eukaryota</taxon>
        <taxon>Metazoa</taxon>
        <taxon>Cnidaria</taxon>
        <taxon>Anthozoa</taxon>
        <taxon>Hexacorallia</taxon>
        <taxon>Actiniaria</taxon>
        <taxon>Edwardsiidae</taxon>
        <taxon>Nematostella</taxon>
    </lineage>
</organism>
<evidence type="ECO:0000256" key="9">
    <source>
        <dbReference type="SAM" id="Phobius"/>
    </source>
</evidence>
<dbReference type="Gene3D" id="1.20.1070.10">
    <property type="entry name" value="Rhodopsin 7-helix transmembrane proteins"/>
    <property type="match status" value="1"/>
</dbReference>
<evidence type="ECO:0000256" key="7">
    <source>
        <dbReference type="ARBA" id="ARBA00023224"/>
    </source>
</evidence>
<dbReference type="GO" id="GO:0007186">
    <property type="term" value="P:G protein-coupled receptor signaling pathway"/>
    <property type="evidence" value="ECO:0000318"/>
    <property type="project" value="GO_Central"/>
</dbReference>
<evidence type="ECO:0000256" key="5">
    <source>
        <dbReference type="ARBA" id="ARBA00023136"/>
    </source>
</evidence>
<dbReference type="GO" id="GO:0005886">
    <property type="term" value="C:plasma membrane"/>
    <property type="evidence" value="ECO:0000318"/>
    <property type="project" value="GO_Central"/>
</dbReference>
<evidence type="ECO:0000256" key="8">
    <source>
        <dbReference type="RuleBase" id="RU000688"/>
    </source>
</evidence>
<feature type="domain" description="G-protein coupled receptors family 1 profile" evidence="10">
    <location>
        <begin position="24"/>
        <end position="267"/>
    </location>
</feature>
<dbReference type="HOGENOM" id="CLU_009579_6_0_1"/>
<dbReference type="InterPro" id="IPR017452">
    <property type="entry name" value="GPCR_Rhodpsn_7TM"/>
</dbReference>
<keyword evidence="4 8" id="KW-0297">G-protein coupled receptor</keyword>
<dbReference type="FunCoup" id="A7SB78">
    <property type="interactions" value="245"/>
</dbReference>